<dbReference type="EMBL" id="SWKU01000017">
    <property type="protein sequence ID" value="KAF2999244.1"/>
    <property type="molecule type" value="Genomic_DNA"/>
</dbReference>
<name>A0A9P4TBD5_CURKU</name>
<comment type="caution">
    <text evidence="4">The sequence shown here is derived from an EMBL/GenBank/DDBJ whole genome shotgun (WGS) entry which is preliminary data.</text>
</comment>
<organism evidence="4 5">
    <name type="scientific">Curvularia kusanoi</name>
    <name type="common">Cochliobolus kusanoi</name>
    <dbReference type="NCBI Taxonomy" id="90978"/>
    <lineage>
        <taxon>Eukaryota</taxon>
        <taxon>Fungi</taxon>
        <taxon>Dikarya</taxon>
        <taxon>Ascomycota</taxon>
        <taxon>Pezizomycotina</taxon>
        <taxon>Dothideomycetes</taxon>
        <taxon>Pleosporomycetidae</taxon>
        <taxon>Pleosporales</taxon>
        <taxon>Pleosporineae</taxon>
        <taxon>Pleosporaceae</taxon>
        <taxon>Curvularia</taxon>
    </lineage>
</organism>
<dbReference type="SMART" id="SM00248">
    <property type="entry name" value="ANK"/>
    <property type="match status" value="4"/>
</dbReference>
<dbReference type="InterPro" id="IPR002110">
    <property type="entry name" value="Ankyrin_rpt"/>
</dbReference>
<evidence type="ECO:0000313" key="4">
    <source>
        <dbReference type="EMBL" id="KAF2999244.1"/>
    </source>
</evidence>
<dbReference type="InterPro" id="IPR036770">
    <property type="entry name" value="Ankyrin_rpt-contain_sf"/>
</dbReference>
<dbReference type="PANTHER" id="PTHR24198">
    <property type="entry name" value="ANKYRIN REPEAT AND PROTEIN KINASE DOMAIN-CONTAINING PROTEIN"/>
    <property type="match status" value="1"/>
</dbReference>
<dbReference type="PANTHER" id="PTHR24198:SF165">
    <property type="entry name" value="ANKYRIN REPEAT-CONTAINING PROTEIN-RELATED"/>
    <property type="match status" value="1"/>
</dbReference>
<dbReference type="Proteomes" id="UP000801428">
    <property type="component" value="Unassembled WGS sequence"/>
</dbReference>
<keyword evidence="5" id="KW-1185">Reference proteome</keyword>
<protein>
    <submittedName>
        <fullName evidence="4">Uncharacterized protein</fullName>
    </submittedName>
</protein>
<evidence type="ECO:0000256" key="1">
    <source>
        <dbReference type="ARBA" id="ARBA00022737"/>
    </source>
</evidence>
<evidence type="ECO:0000313" key="5">
    <source>
        <dbReference type="Proteomes" id="UP000801428"/>
    </source>
</evidence>
<proteinExistence type="predicted"/>
<feature type="repeat" description="ANK" evidence="3">
    <location>
        <begin position="265"/>
        <end position="291"/>
    </location>
</feature>
<gene>
    <name evidence="4" type="ORF">E8E13_002651</name>
</gene>
<dbReference type="PROSITE" id="PS50088">
    <property type="entry name" value="ANK_REPEAT"/>
    <property type="match status" value="1"/>
</dbReference>
<dbReference type="PROSITE" id="PS50297">
    <property type="entry name" value="ANK_REP_REGION"/>
    <property type="match status" value="1"/>
</dbReference>
<dbReference type="OrthoDB" id="1722345at2759"/>
<dbReference type="Pfam" id="PF13637">
    <property type="entry name" value="Ank_4"/>
    <property type="match status" value="2"/>
</dbReference>
<evidence type="ECO:0000256" key="3">
    <source>
        <dbReference type="PROSITE-ProRule" id="PRU00023"/>
    </source>
</evidence>
<sequence>MDQEFASSPSESTWEPPRVLHTFIRSYPDEITTRGQVFRRAQEELWELCKATGSCSALEDFLKRWRDPKHPDRIQPNALAWFEEEDFIACALSNGRQDAVRIMQAHGVKPGEVAVLAALTILEETASKQELELILEGGWGIDEPVSHSSPPLLGYMISINNEDMVDWCLARGASPNAASPIGGNAMQKAAAQGSIDTLKTLRSHGGTIEGTDLVAHAAFTYRSGEEDRLEIIQYLLDNGAPIDAYYMGNSEEWNSTSNPRFLWQGEQNALHFAISNNNKDLLELLISRGADRGLEMLSLQTEYKKLKPRELASLLGHEDLVALL</sequence>
<keyword evidence="2 3" id="KW-0040">ANK repeat</keyword>
<dbReference type="Gene3D" id="1.25.40.20">
    <property type="entry name" value="Ankyrin repeat-containing domain"/>
    <property type="match status" value="1"/>
</dbReference>
<dbReference type="AlphaFoldDB" id="A0A9P4TBD5"/>
<evidence type="ECO:0000256" key="2">
    <source>
        <dbReference type="ARBA" id="ARBA00023043"/>
    </source>
</evidence>
<keyword evidence="1" id="KW-0677">Repeat</keyword>
<dbReference type="SUPFAM" id="SSF48403">
    <property type="entry name" value="Ankyrin repeat"/>
    <property type="match status" value="1"/>
</dbReference>
<accession>A0A9P4TBD5</accession>
<reference evidence="4" key="1">
    <citation type="submission" date="2019-04" db="EMBL/GenBank/DDBJ databases">
        <title>Sequencing of skin fungus with MAO and IRED activity.</title>
        <authorList>
            <person name="Marsaioli A.J."/>
            <person name="Bonatto J.M.C."/>
            <person name="Reis Junior O."/>
        </authorList>
    </citation>
    <scope>NUCLEOTIDE SEQUENCE</scope>
    <source>
        <strain evidence="4">30M1</strain>
    </source>
</reference>